<dbReference type="Gene3D" id="3.20.80.10">
    <property type="entry name" value="Regulatory factor, effector binding domain"/>
    <property type="match status" value="1"/>
</dbReference>
<dbReference type="InterPro" id="IPR010499">
    <property type="entry name" value="AraC_E-bd"/>
</dbReference>
<feature type="domain" description="AraC effector-binding" evidence="1">
    <location>
        <begin position="29"/>
        <end position="174"/>
    </location>
</feature>
<dbReference type="SUPFAM" id="SSF55136">
    <property type="entry name" value="Probable bacterial effector-binding domain"/>
    <property type="match status" value="1"/>
</dbReference>
<dbReference type="InterPro" id="IPR029442">
    <property type="entry name" value="GyrI-like"/>
</dbReference>
<evidence type="ECO:0000259" key="1">
    <source>
        <dbReference type="SMART" id="SM00871"/>
    </source>
</evidence>
<organism evidence="2">
    <name type="scientific">freshwater metagenome</name>
    <dbReference type="NCBI Taxonomy" id="449393"/>
    <lineage>
        <taxon>unclassified sequences</taxon>
        <taxon>metagenomes</taxon>
        <taxon>ecological metagenomes</taxon>
    </lineage>
</organism>
<dbReference type="AlphaFoldDB" id="A0A6J6P9Z7"/>
<proteinExistence type="predicted"/>
<evidence type="ECO:0000313" key="2">
    <source>
        <dbReference type="EMBL" id="CAB4696331.1"/>
    </source>
</evidence>
<protein>
    <submittedName>
        <fullName evidence="2">Unannotated protein</fullName>
    </submittedName>
</protein>
<name>A0A6J6P9Z7_9ZZZZ</name>
<dbReference type="EMBL" id="CAEZXP010000002">
    <property type="protein sequence ID" value="CAB4696331.1"/>
    <property type="molecule type" value="Genomic_DNA"/>
</dbReference>
<dbReference type="Pfam" id="PF06445">
    <property type="entry name" value="GyrI-like"/>
    <property type="match status" value="1"/>
</dbReference>
<dbReference type="SMART" id="SM00871">
    <property type="entry name" value="AraC_E_bind"/>
    <property type="match status" value="1"/>
</dbReference>
<reference evidence="2" key="1">
    <citation type="submission" date="2020-05" db="EMBL/GenBank/DDBJ databases">
        <authorList>
            <person name="Chiriac C."/>
            <person name="Salcher M."/>
            <person name="Ghai R."/>
            <person name="Kavagutti S V."/>
        </authorList>
    </citation>
    <scope>NUCLEOTIDE SEQUENCE</scope>
</reference>
<accession>A0A6J6P9Z7</accession>
<sequence>MKPGFPGHTNPQEFRTPTWAERDTVCVVIHPELIDLQATPAVVTHHTTDAEHLTELFDEGFEALYTRLAAAGVAPTGAPFARYLSVGEIFEVELGVPTSEASSIPTVDLPECQAARLRYVGPYEGLRDACAQLFEWIGEYGRHPAGPFWESYVTDPRTEPDPAKRITDIYVPLAG</sequence>
<gene>
    <name evidence="2" type="ORF">UFOPK2399_01049</name>
</gene>
<dbReference type="InterPro" id="IPR011256">
    <property type="entry name" value="Reg_factor_effector_dom_sf"/>
</dbReference>